<comment type="similarity">
    <text evidence="5">Belongs to the complex I subunit 2 family.</text>
</comment>
<evidence type="ECO:0000256" key="3">
    <source>
        <dbReference type="ARBA" id="ARBA00022989"/>
    </source>
</evidence>
<dbReference type="GO" id="GO:0012505">
    <property type="term" value="C:endomembrane system"/>
    <property type="evidence" value="ECO:0007669"/>
    <property type="project" value="UniProtKB-SubCell"/>
</dbReference>
<evidence type="ECO:0000256" key="2">
    <source>
        <dbReference type="ARBA" id="ARBA00022692"/>
    </source>
</evidence>
<feature type="transmembrane region" description="Helical" evidence="5">
    <location>
        <begin position="443"/>
        <end position="470"/>
    </location>
</feature>
<dbReference type="RefSeq" id="WP_191155195.1">
    <property type="nucleotide sequence ID" value="NZ_JACWUN010000007.1"/>
</dbReference>
<dbReference type="NCBIfam" id="TIGR01770">
    <property type="entry name" value="NDH_I_N"/>
    <property type="match status" value="1"/>
</dbReference>
<feature type="transmembrane region" description="Helical" evidence="5">
    <location>
        <begin position="235"/>
        <end position="255"/>
    </location>
</feature>
<evidence type="ECO:0000313" key="9">
    <source>
        <dbReference type="Proteomes" id="UP000632828"/>
    </source>
</evidence>
<evidence type="ECO:0000256" key="4">
    <source>
        <dbReference type="ARBA" id="ARBA00023136"/>
    </source>
</evidence>
<dbReference type="GO" id="GO:0042773">
    <property type="term" value="P:ATP synthesis coupled electron transport"/>
    <property type="evidence" value="ECO:0007669"/>
    <property type="project" value="InterPro"/>
</dbReference>
<dbReference type="GO" id="GO:0050136">
    <property type="term" value="F:NADH dehydrogenase (quinone) (non-electrogenic) activity"/>
    <property type="evidence" value="ECO:0007669"/>
    <property type="project" value="UniProtKB-UniRule"/>
</dbReference>
<evidence type="ECO:0000256" key="6">
    <source>
        <dbReference type="RuleBase" id="RU000320"/>
    </source>
</evidence>
<feature type="transmembrane region" description="Helical" evidence="5">
    <location>
        <begin position="68"/>
        <end position="87"/>
    </location>
</feature>
<feature type="transmembrane region" description="Helical" evidence="5">
    <location>
        <begin position="154"/>
        <end position="175"/>
    </location>
</feature>
<evidence type="ECO:0000313" key="8">
    <source>
        <dbReference type="EMBL" id="MBD1400558.1"/>
    </source>
</evidence>
<evidence type="ECO:0000256" key="5">
    <source>
        <dbReference type="HAMAP-Rule" id="MF_00445"/>
    </source>
</evidence>
<proteinExistence type="inferred from homology"/>
<keyword evidence="4 5" id="KW-0472">Membrane</keyword>
<accession>A0A8J6UGX4</accession>
<keyword evidence="3 5" id="KW-1133">Transmembrane helix</keyword>
<feature type="transmembrane region" description="Helical" evidence="5">
    <location>
        <begin position="122"/>
        <end position="142"/>
    </location>
</feature>
<keyword evidence="5" id="KW-1003">Cell membrane</keyword>
<dbReference type="AlphaFoldDB" id="A0A8J6UGX4"/>
<feature type="transmembrane region" description="Helical" evidence="5">
    <location>
        <begin position="201"/>
        <end position="223"/>
    </location>
</feature>
<comment type="catalytic activity">
    <reaction evidence="5">
        <text>a quinone + NADH + 5 H(+)(in) = a quinol + NAD(+) + 4 H(+)(out)</text>
        <dbReference type="Rhea" id="RHEA:57888"/>
        <dbReference type="ChEBI" id="CHEBI:15378"/>
        <dbReference type="ChEBI" id="CHEBI:24646"/>
        <dbReference type="ChEBI" id="CHEBI:57540"/>
        <dbReference type="ChEBI" id="CHEBI:57945"/>
        <dbReference type="ChEBI" id="CHEBI:132124"/>
    </reaction>
</comment>
<comment type="function">
    <text evidence="5">NDH-1 shuttles electrons from NADH, via FMN and iron-sulfur (Fe-S) centers, to quinones in the respiratory chain. The immediate electron acceptor for the enzyme in this species is believed to be ubiquinone. Couples the redox reaction to proton translocation (for every two electrons transferred, four hydrogen ions are translocated across the cytoplasmic membrane), and thus conserves the redox energy in a proton gradient.</text>
</comment>
<keyword evidence="5" id="KW-0520">NAD</keyword>
<comment type="caution">
    <text evidence="8">The sequence shown here is derived from an EMBL/GenBank/DDBJ whole genome shotgun (WGS) entry which is preliminary data.</text>
</comment>
<feature type="transmembrane region" description="Helical" evidence="5">
    <location>
        <begin position="398"/>
        <end position="418"/>
    </location>
</feature>
<sequence length="471" mass="49485">MNQESLQSLLPQILLALGSTAILLGGAWVRNRRLWLLVGALVAIVAALVAAFVEPPQIDILGMYSASAYARFCTVLWSLTVAATLVISCRYVDIFRFGGGEYASLMLFAAAGMSLLSAATSFVGLFLGLEVLTLALYILIAFRHGDTRGAEAGMKYLVFGAVATAFLAFAIALIYTATGTFNLQAAAVGLQAGDGLRPLGLAGWALLLVAVGFKISLVPFHLWTPDVYQGAPAPVSGLLATAAKGAVLAAFLPLLVMSGEGIADIKAILWLLAIATMLVGTFAALPQTNIKRMLAYSSVVHMGYLMIALIVAGADGSRALLFYLVVYSLATFGAFGIITTFADENGEIQDYDDLRGLAALHPRRSALLAVFLLSLTGIPPLAGFFAKFGLFQAAFRGGYAELAVIGVIASVISVYYYVRPVIALYAPESASVCRDVAARSETLLLVGCAAVIVILGVYPTPLLSLVALIIP</sequence>
<dbReference type="InterPro" id="IPR010096">
    <property type="entry name" value="NADH-Q_OxRdtase_suN/2"/>
</dbReference>
<dbReference type="EMBL" id="JACWUN010000007">
    <property type="protein sequence ID" value="MBD1400558.1"/>
    <property type="molecule type" value="Genomic_DNA"/>
</dbReference>
<comment type="subunit">
    <text evidence="5">NDH-1 is composed of 14 different subunits. Subunits NuoA, H, J, K, L, M, N constitute the membrane sector of the complex.</text>
</comment>
<dbReference type="InterPro" id="IPR001750">
    <property type="entry name" value="ND/Mrp_TM"/>
</dbReference>
<dbReference type="GO" id="GO:0048038">
    <property type="term" value="F:quinone binding"/>
    <property type="evidence" value="ECO:0007669"/>
    <property type="project" value="UniProtKB-KW"/>
</dbReference>
<comment type="subcellular location">
    <subcellularLocation>
        <location evidence="5">Cell membrane</location>
        <topology evidence="5">Multi-pass membrane protein</topology>
    </subcellularLocation>
    <subcellularLocation>
        <location evidence="1">Endomembrane system</location>
        <topology evidence="1">Multi-pass membrane protein</topology>
    </subcellularLocation>
    <subcellularLocation>
        <location evidence="6">Membrane</location>
        <topology evidence="6">Multi-pass membrane protein</topology>
    </subcellularLocation>
</comment>
<name>A0A8J6UGX4_9BACT</name>
<protein>
    <recommendedName>
        <fullName evidence="5">NADH-quinone oxidoreductase subunit N</fullName>
        <ecNumber evidence="5">7.1.1.-</ecNumber>
    </recommendedName>
    <alternativeName>
        <fullName evidence="5">NADH dehydrogenase I subunit N</fullName>
    </alternativeName>
    <alternativeName>
        <fullName evidence="5">NDH-1 subunit N</fullName>
    </alternativeName>
</protein>
<feature type="transmembrane region" description="Helical" evidence="5">
    <location>
        <begin position="320"/>
        <end position="342"/>
    </location>
</feature>
<dbReference type="GO" id="GO:0005886">
    <property type="term" value="C:plasma membrane"/>
    <property type="evidence" value="ECO:0007669"/>
    <property type="project" value="UniProtKB-SubCell"/>
</dbReference>
<keyword evidence="2 5" id="KW-0812">Transmembrane</keyword>
<dbReference type="PANTHER" id="PTHR22773">
    <property type="entry name" value="NADH DEHYDROGENASE"/>
    <property type="match status" value="1"/>
</dbReference>
<keyword evidence="5" id="KW-1278">Translocase</keyword>
<feature type="transmembrane region" description="Helical" evidence="5">
    <location>
        <begin position="12"/>
        <end position="29"/>
    </location>
</feature>
<feature type="domain" description="NADH:quinone oxidoreductase/Mrp antiporter transmembrane" evidence="7">
    <location>
        <begin position="119"/>
        <end position="413"/>
    </location>
</feature>
<feature type="transmembrane region" description="Helical" evidence="5">
    <location>
        <begin position="293"/>
        <end position="314"/>
    </location>
</feature>
<dbReference type="Proteomes" id="UP000632828">
    <property type="component" value="Unassembled WGS sequence"/>
</dbReference>
<reference evidence="8" key="1">
    <citation type="submission" date="2020-09" db="EMBL/GenBank/DDBJ databases">
        <title>Pelobacter alkaliphilus sp. nov., a novel anaerobic arsenate-reducing bacterium from terrestrial mud volcano.</title>
        <authorList>
            <person name="Khomyakova M.A."/>
            <person name="Merkel A.Y."/>
            <person name="Slobodkin A.I."/>
        </authorList>
    </citation>
    <scope>NUCLEOTIDE SEQUENCE</scope>
    <source>
        <strain evidence="8">M08fum</strain>
    </source>
</reference>
<organism evidence="8 9">
    <name type="scientific">Pelovirga terrestris</name>
    <dbReference type="NCBI Taxonomy" id="2771352"/>
    <lineage>
        <taxon>Bacteria</taxon>
        <taxon>Pseudomonadati</taxon>
        <taxon>Thermodesulfobacteriota</taxon>
        <taxon>Desulfuromonadia</taxon>
        <taxon>Geobacterales</taxon>
        <taxon>Geobacteraceae</taxon>
        <taxon>Pelovirga</taxon>
    </lineage>
</organism>
<feature type="transmembrane region" description="Helical" evidence="5">
    <location>
        <begin position="267"/>
        <end position="286"/>
    </location>
</feature>
<dbReference type="Pfam" id="PF00361">
    <property type="entry name" value="Proton_antipo_M"/>
    <property type="match status" value="1"/>
</dbReference>
<evidence type="ECO:0000259" key="7">
    <source>
        <dbReference type="Pfam" id="PF00361"/>
    </source>
</evidence>
<keyword evidence="5" id="KW-0874">Quinone</keyword>
<feature type="transmembrane region" description="Helical" evidence="5">
    <location>
        <begin position="365"/>
        <end position="386"/>
    </location>
</feature>
<gene>
    <name evidence="5" type="primary">nuoN</name>
    <name evidence="8" type="ORF">ICT70_07725</name>
</gene>
<evidence type="ECO:0000256" key="1">
    <source>
        <dbReference type="ARBA" id="ARBA00004127"/>
    </source>
</evidence>
<dbReference type="HAMAP" id="MF_00445">
    <property type="entry name" value="NDH1_NuoN_1"/>
    <property type="match status" value="1"/>
</dbReference>
<keyword evidence="5" id="KW-0813">Transport</keyword>
<feature type="transmembrane region" description="Helical" evidence="5">
    <location>
        <begin position="34"/>
        <end position="53"/>
    </location>
</feature>
<keyword evidence="9" id="KW-1185">Reference proteome</keyword>
<dbReference type="EC" id="7.1.1.-" evidence="5"/>
<dbReference type="GO" id="GO:0008137">
    <property type="term" value="F:NADH dehydrogenase (ubiquinone) activity"/>
    <property type="evidence" value="ECO:0007669"/>
    <property type="project" value="InterPro"/>
</dbReference>
<feature type="transmembrane region" description="Helical" evidence="5">
    <location>
        <begin position="99"/>
        <end position="116"/>
    </location>
</feature>
<keyword evidence="5" id="KW-0830">Ubiquinone</keyword>